<dbReference type="InterPro" id="IPR003834">
    <property type="entry name" value="Cyt_c_assmbl_TM_dom"/>
</dbReference>
<feature type="transmembrane region" description="Helical" evidence="7">
    <location>
        <begin position="174"/>
        <end position="201"/>
    </location>
</feature>
<evidence type="ECO:0000256" key="1">
    <source>
        <dbReference type="ARBA" id="ARBA00004141"/>
    </source>
</evidence>
<dbReference type="GO" id="GO:0017004">
    <property type="term" value="P:cytochrome complex assembly"/>
    <property type="evidence" value="ECO:0007669"/>
    <property type="project" value="UniProtKB-KW"/>
</dbReference>
<gene>
    <name evidence="9" type="ORF">ENJ61_05865</name>
</gene>
<dbReference type="AlphaFoldDB" id="A0A7C5Q8P4"/>
<feature type="domain" description="Cytochrome C biogenesis protein transmembrane" evidence="8">
    <location>
        <begin position="5"/>
        <end position="103"/>
    </location>
</feature>
<keyword evidence="3 7" id="KW-0812">Transmembrane</keyword>
<evidence type="ECO:0000259" key="8">
    <source>
        <dbReference type="Pfam" id="PF02683"/>
    </source>
</evidence>
<keyword evidence="4" id="KW-0201">Cytochrome c-type biogenesis</keyword>
<feature type="transmembrane region" description="Helical" evidence="7">
    <location>
        <begin position="136"/>
        <end position="153"/>
    </location>
</feature>
<comment type="subcellular location">
    <subcellularLocation>
        <location evidence="1">Membrane</location>
        <topology evidence="1">Multi-pass membrane protein</topology>
    </subcellularLocation>
</comment>
<dbReference type="EMBL" id="DRNB01000208">
    <property type="protein sequence ID" value="HHJ64418.1"/>
    <property type="molecule type" value="Genomic_DNA"/>
</dbReference>
<organism evidence="9">
    <name type="scientific">Aquifex aeolicus</name>
    <dbReference type="NCBI Taxonomy" id="63363"/>
    <lineage>
        <taxon>Bacteria</taxon>
        <taxon>Pseudomonadati</taxon>
        <taxon>Aquificota</taxon>
        <taxon>Aquificia</taxon>
        <taxon>Aquificales</taxon>
        <taxon>Aquificaceae</taxon>
        <taxon>Aquifex</taxon>
    </lineage>
</organism>
<evidence type="ECO:0000256" key="7">
    <source>
        <dbReference type="SAM" id="Phobius"/>
    </source>
</evidence>
<feature type="transmembrane region" description="Helical" evidence="7">
    <location>
        <begin position="88"/>
        <end position="105"/>
    </location>
</feature>
<dbReference type="Pfam" id="PF02683">
    <property type="entry name" value="DsbD_TM"/>
    <property type="match status" value="2"/>
</dbReference>
<dbReference type="Proteomes" id="UP000885792">
    <property type="component" value="Unassembled WGS sequence"/>
</dbReference>
<feature type="domain" description="Cytochrome C biogenesis protein transmembrane" evidence="8">
    <location>
        <begin position="116"/>
        <end position="252"/>
    </location>
</feature>
<dbReference type="GO" id="GO:0016020">
    <property type="term" value="C:membrane"/>
    <property type="evidence" value="ECO:0007669"/>
    <property type="project" value="UniProtKB-SubCell"/>
</dbReference>
<evidence type="ECO:0000256" key="2">
    <source>
        <dbReference type="ARBA" id="ARBA00006143"/>
    </source>
</evidence>
<comment type="caution">
    <text evidence="9">The sequence shown here is derived from an EMBL/GenBank/DDBJ whole genome shotgun (WGS) entry which is preliminary data.</text>
</comment>
<evidence type="ECO:0000256" key="3">
    <source>
        <dbReference type="ARBA" id="ARBA00022692"/>
    </source>
</evidence>
<feature type="transmembrane region" description="Helical" evidence="7">
    <location>
        <begin position="246"/>
        <end position="267"/>
    </location>
</feature>
<dbReference type="InterPro" id="IPR051790">
    <property type="entry name" value="Cytochrome_c-biogenesis_DsbD"/>
</dbReference>
<proteinExistence type="inferred from homology"/>
<keyword evidence="6 7" id="KW-0472">Membrane</keyword>
<reference evidence="9" key="1">
    <citation type="journal article" date="2020" name="mSystems">
        <title>Genome- and Community-Level Interaction Insights into Carbon Utilization and Element Cycling Functions of Hydrothermarchaeota in Hydrothermal Sediment.</title>
        <authorList>
            <person name="Zhou Z."/>
            <person name="Liu Y."/>
            <person name="Xu W."/>
            <person name="Pan J."/>
            <person name="Luo Z.H."/>
            <person name="Li M."/>
        </authorList>
    </citation>
    <scope>NUCLEOTIDE SEQUENCE [LARGE SCALE GENOMIC DNA]</scope>
    <source>
        <strain evidence="9">HyVt-501</strain>
    </source>
</reference>
<feature type="transmembrane region" description="Helical" evidence="7">
    <location>
        <begin position="213"/>
        <end position="239"/>
    </location>
</feature>
<feature type="transmembrane region" description="Helical" evidence="7">
    <location>
        <begin position="52"/>
        <end position="76"/>
    </location>
</feature>
<comment type="similarity">
    <text evidence="2">Belongs to the DsbD family.</text>
</comment>
<dbReference type="PANTHER" id="PTHR31272:SF4">
    <property type="entry name" value="CYTOCHROME C-TYPE BIOGENESIS PROTEIN HI_1454-RELATED"/>
    <property type="match status" value="1"/>
</dbReference>
<feature type="transmembrane region" description="Helical" evidence="7">
    <location>
        <begin position="6"/>
        <end position="32"/>
    </location>
</feature>
<evidence type="ECO:0000256" key="5">
    <source>
        <dbReference type="ARBA" id="ARBA00022989"/>
    </source>
</evidence>
<protein>
    <submittedName>
        <fullName evidence="9">Cytochrome c biogenesis protein CcdA</fullName>
    </submittedName>
</protein>
<name>A0A7C5Q8P4_AQUAO</name>
<evidence type="ECO:0000313" key="9">
    <source>
        <dbReference type="EMBL" id="HHJ64418.1"/>
    </source>
</evidence>
<evidence type="ECO:0000256" key="4">
    <source>
        <dbReference type="ARBA" id="ARBA00022748"/>
    </source>
</evidence>
<dbReference type="PANTHER" id="PTHR31272">
    <property type="entry name" value="CYTOCHROME C-TYPE BIOGENESIS PROTEIN HI_1454-RELATED"/>
    <property type="match status" value="1"/>
</dbReference>
<evidence type="ECO:0000256" key="6">
    <source>
        <dbReference type="ARBA" id="ARBA00023136"/>
    </source>
</evidence>
<accession>A0A7C5Q8P4</accession>
<keyword evidence="5 7" id="KW-1133">Transmembrane helix</keyword>
<sequence>MLEVTFLSAFLAGILAFLSPCVLPIIPAYISYISGVGVEQVQKESRVFNVRIFLSALFFVVGFSVVFTLLGAGASLVGQFLKAYQTEIAKIGGGLVIFFGLHFAGAFLRPNFLRELIGVEALLLSLHLFGMIGRETFLSLTGALAVVLALYLFRVHEYLYRQLKTEVKAEVSYLGAFLIGTVFAFGWTPCIGPILGSILFLASQQETVREGAIMLLLFSFGLGLPFLIAGLLFSLFLNFVRKFRRFFGAVEVIGGLLLVTLGVLLVLDKLSWFAGLGTGI</sequence>